<protein>
    <submittedName>
        <fullName evidence="1">Uncharacterized protein</fullName>
    </submittedName>
</protein>
<dbReference type="EMBL" id="FMHT01000003">
    <property type="protein sequence ID" value="SCL17720.1"/>
    <property type="molecule type" value="Genomic_DNA"/>
</dbReference>
<name>A0A1C6RKN1_9ACTN</name>
<dbReference type="RefSeq" id="WP_139128851.1">
    <property type="nucleotide sequence ID" value="NZ_FMHT01000003.1"/>
</dbReference>
<accession>A0A1C6RKN1</accession>
<proteinExistence type="predicted"/>
<evidence type="ECO:0000313" key="1">
    <source>
        <dbReference type="EMBL" id="SCL17720.1"/>
    </source>
</evidence>
<dbReference type="AlphaFoldDB" id="A0A1C6RKN1"/>
<organism evidence="1 2">
    <name type="scientific">Micromonospora nigra</name>
    <dbReference type="NCBI Taxonomy" id="145857"/>
    <lineage>
        <taxon>Bacteria</taxon>
        <taxon>Bacillati</taxon>
        <taxon>Actinomycetota</taxon>
        <taxon>Actinomycetes</taxon>
        <taxon>Micromonosporales</taxon>
        <taxon>Micromonosporaceae</taxon>
        <taxon>Micromonospora</taxon>
    </lineage>
</organism>
<dbReference type="STRING" id="145857.GA0070616_1343"/>
<dbReference type="Proteomes" id="UP000199699">
    <property type="component" value="Unassembled WGS sequence"/>
</dbReference>
<evidence type="ECO:0000313" key="2">
    <source>
        <dbReference type="Proteomes" id="UP000199699"/>
    </source>
</evidence>
<gene>
    <name evidence="1" type="ORF">GA0070616_1343</name>
</gene>
<reference evidence="1 2" key="1">
    <citation type="submission" date="2016-06" db="EMBL/GenBank/DDBJ databases">
        <authorList>
            <person name="Kjaerup R.B."/>
            <person name="Dalgaard T.S."/>
            <person name="Juul-Madsen H.R."/>
        </authorList>
    </citation>
    <scope>NUCLEOTIDE SEQUENCE [LARGE SCALE GENOMIC DNA]</scope>
    <source>
        <strain evidence="1 2">DSM 43818</strain>
    </source>
</reference>
<keyword evidence="2" id="KW-1185">Reference proteome</keyword>
<sequence length="182" mass="19002">MSAFDEMREMFEAAGHSPAMARQAAIGRYRNEQAAREALDGVTAASNPEAAALAAEHLTPGSALPVVDQAEIRLSSAASTYLGMGHAEAEQYAARHRERAESRHGDQIASARYMISLAEALSAVPVGPVAVRPAAPVLNPVGNPAATAESLTAAVNRAAAQAGRRVAEIVAQRPTTVRRGVR</sequence>